<keyword evidence="1" id="KW-0472">Membrane</keyword>
<keyword evidence="1" id="KW-0812">Transmembrane</keyword>
<evidence type="ECO:0000313" key="4">
    <source>
        <dbReference type="Proteomes" id="UP000286071"/>
    </source>
</evidence>
<reference evidence="3 4" key="1">
    <citation type="submission" date="2016-10" db="EMBL/GenBank/DDBJ databases">
        <title>Comparative genome analysis of multiple Pseudomonas spp. focuses on biocontrol and plant growth promoting traits.</title>
        <authorList>
            <person name="Tao X.-Y."/>
            <person name="Taylor C.G."/>
        </authorList>
    </citation>
    <scope>NUCLEOTIDE SEQUENCE [LARGE SCALE GENOMIC DNA]</scope>
    <source>
        <strain evidence="3 4">48H11</strain>
    </source>
</reference>
<dbReference type="AlphaFoldDB" id="A0A423H775"/>
<dbReference type="EMBL" id="MOBJ01000008">
    <property type="protein sequence ID" value="RON09038.1"/>
    <property type="molecule type" value="Genomic_DNA"/>
</dbReference>
<evidence type="ECO:0000256" key="2">
    <source>
        <dbReference type="SAM" id="SignalP"/>
    </source>
</evidence>
<evidence type="ECO:0000313" key="3">
    <source>
        <dbReference type="EMBL" id="RON09038.1"/>
    </source>
</evidence>
<keyword evidence="1" id="KW-1133">Transmembrane helix</keyword>
<dbReference type="RefSeq" id="WP_148050433.1">
    <property type="nucleotide sequence ID" value="NZ_MOBJ01000008.1"/>
</dbReference>
<protein>
    <submittedName>
        <fullName evidence="3">Uncharacterized protein</fullName>
    </submittedName>
</protein>
<dbReference type="Proteomes" id="UP000286071">
    <property type="component" value="Unassembled WGS sequence"/>
</dbReference>
<keyword evidence="2" id="KW-0732">Signal</keyword>
<gene>
    <name evidence="3" type="ORF">BK659_12395</name>
</gene>
<feature type="signal peptide" evidence="2">
    <location>
        <begin position="1"/>
        <end position="26"/>
    </location>
</feature>
<sequence length="184" mass="19189">MHLTLFIKSVLLLMLLNGAAVSSAQAASLVYKSSCMSNAGENLGPQPGMLIEEHAGGVLFIFRNSIDVPSPLSDGNAIGFHTDFSGDSHTQSIAPKGALNNGVNALGKWVSFLGPCANASSFNSLIAALANGQFRVGRHVQGIGLAGTANSYINQRSAVPLPAAAWLFSSALFGFIVFANRRKV</sequence>
<accession>A0A423H775</accession>
<comment type="caution">
    <text evidence="3">The sequence shown here is derived from an EMBL/GenBank/DDBJ whole genome shotgun (WGS) entry which is preliminary data.</text>
</comment>
<organism evidence="3 4">
    <name type="scientific">Pseudomonas brassicacearum</name>
    <dbReference type="NCBI Taxonomy" id="930166"/>
    <lineage>
        <taxon>Bacteria</taxon>
        <taxon>Pseudomonadati</taxon>
        <taxon>Pseudomonadota</taxon>
        <taxon>Gammaproteobacteria</taxon>
        <taxon>Pseudomonadales</taxon>
        <taxon>Pseudomonadaceae</taxon>
        <taxon>Pseudomonas</taxon>
    </lineage>
</organism>
<proteinExistence type="predicted"/>
<dbReference type="OrthoDB" id="7030861at2"/>
<feature type="transmembrane region" description="Helical" evidence="1">
    <location>
        <begin position="159"/>
        <end position="179"/>
    </location>
</feature>
<feature type="chain" id="PRO_5019024280" evidence="2">
    <location>
        <begin position="27"/>
        <end position="184"/>
    </location>
</feature>
<name>A0A423H775_9PSED</name>
<evidence type="ECO:0000256" key="1">
    <source>
        <dbReference type="SAM" id="Phobius"/>
    </source>
</evidence>